<sequence>MAIAPTELDLQNIDAFASKISEAVSVLKQEIAGINDGQLNIVSELYNKKAGILKWLELKMPLIEPFMNDDAVKARRLPDRLAELKEAVSENNALLSRMSVAAGTIVREIEKAQNRHSLNGLYGKSGRRIGADGSRSRALDKEL</sequence>
<reference evidence="1 2" key="1">
    <citation type="submission" date="2024-03" db="EMBL/GenBank/DDBJ databases">
        <title>Cognatishimia coralii sp. nov., a marine bacterium isolated from coral surrounding seawater.</title>
        <authorList>
            <person name="Liu X."/>
            <person name="Liu S."/>
            <person name="Sun H."/>
            <person name="Zhang Y."/>
        </authorList>
    </citation>
    <scope>NUCLEOTIDE SEQUENCE [LARGE SCALE GENOMIC DNA]</scope>
    <source>
        <strain evidence="1 2">D5M38</strain>
    </source>
</reference>
<keyword evidence="1" id="KW-0966">Cell projection</keyword>
<comment type="caution">
    <text evidence="1">The sequence shown here is derived from an EMBL/GenBank/DDBJ whole genome shotgun (WGS) entry which is preliminary data.</text>
</comment>
<keyword evidence="1" id="KW-0969">Cilium</keyword>
<name>A0ABU8QEM0_9RHOB</name>
<accession>A0ABU8QEM0</accession>
<protein>
    <submittedName>
        <fullName evidence="1">Flagellar biosynthesis protein FlgI</fullName>
    </submittedName>
</protein>
<organism evidence="1 2">
    <name type="scientific">Cognatishimia coralii</name>
    <dbReference type="NCBI Taxonomy" id="3083254"/>
    <lineage>
        <taxon>Bacteria</taxon>
        <taxon>Pseudomonadati</taxon>
        <taxon>Pseudomonadota</taxon>
        <taxon>Alphaproteobacteria</taxon>
        <taxon>Rhodobacterales</taxon>
        <taxon>Paracoccaceae</taxon>
        <taxon>Cognatishimia</taxon>
    </lineage>
</organism>
<dbReference type="Proteomes" id="UP001368270">
    <property type="component" value="Unassembled WGS sequence"/>
</dbReference>
<keyword evidence="1" id="KW-0282">Flagellum</keyword>
<evidence type="ECO:0000313" key="1">
    <source>
        <dbReference type="EMBL" id="MEJ5217866.1"/>
    </source>
</evidence>
<evidence type="ECO:0000313" key="2">
    <source>
        <dbReference type="Proteomes" id="UP001368270"/>
    </source>
</evidence>
<keyword evidence="2" id="KW-1185">Reference proteome</keyword>
<dbReference type="EMBL" id="JBBGAZ010000002">
    <property type="protein sequence ID" value="MEJ5217866.1"/>
    <property type="molecule type" value="Genomic_DNA"/>
</dbReference>
<gene>
    <name evidence="1" type="ORF">WG622_06410</name>
</gene>
<proteinExistence type="predicted"/>